<feature type="compositionally biased region" description="Basic and acidic residues" evidence="9">
    <location>
        <begin position="520"/>
        <end position="530"/>
    </location>
</feature>
<organism evidence="11 12">
    <name type="scientific">Synchytrium microbalum</name>
    <dbReference type="NCBI Taxonomy" id="1806994"/>
    <lineage>
        <taxon>Eukaryota</taxon>
        <taxon>Fungi</taxon>
        <taxon>Fungi incertae sedis</taxon>
        <taxon>Chytridiomycota</taxon>
        <taxon>Chytridiomycota incertae sedis</taxon>
        <taxon>Chytridiomycetes</taxon>
        <taxon>Synchytriales</taxon>
        <taxon>Synchytriaceae</taxon>
        <taxon>Synchytrium</taxon>
    </lineage>
</organism>
<comment type="subcellular location">
    <subcellularLocation>
        <location evidence="2">Chromosome</location>
    </subcellularLocation>
    <subcellularLocation>
        <location evidence="1">Nucleus</location>
    </subcellularLocation>
</comment>
<keyword evidence="3" id="KW-0158">Chromosome</keyword>
<feature type="compositionally biased region" description="Acidic residues" evidence="9">
    <location>
        <begin position="1094"/>
        <end position="1104"/>
    </location>
</feature>
<feature type="compositionally biased region" description="Polar residues" evidence="9">
    <location>
        <begin position="370"/>
        <end position="379"/>
    </location>
</feature>
<dbReference type="Proteomes" id="UP000319731">
    <property type="component" value="Unassembled WGS sequence"/>
</dbReference>
<dbReference type="Pfam" id="PF00855">
    <property type="entry name" value="PWWP"/>
    <property type="match status" value="1"/>
</dbReference>
<evidence type="ECO:0000256" key="3">
    <source>
        <dbReference type="ARBA" id="ARBA00022454"/>
    </source>
</evidence>
<dbReference type="PROSITE" id="PS50280">
    <property type="entry name" value="SET"/>
    <property type="match status" value="1"/>
</dbReference>
<keyword evidence="5" id="KW-0808">Transferase</keyword>
<keyword evidence="4" id="KW-0489">Methyltransferase</keyword>
<feature type="region of interest" description="Disordered" evidence="9">
    <location>
        <begin position="370"/>
        <end position="394"/>
    </location>
</feature>
<dbReference type="SUPFAM" id="SSF82199">
    <property type="entry name" value="SET domain"/>
    <property type="match status" value="1"/>
</dbReference>
<dbReference type="GeneID" id="42006481"/>
<dbReference type="InterPro" id="IPR039977">
    <property type="entry name" value="Suv4-20/Set9"/>
</dbReference>
<dbReference type="Gene3D" id="1.10.10.1700">
    <property type="entry name" value="Histone-lysine N-methyltransferase"/>
    <property type="match status" value="1"/>
</dbReference>
<keyword evidence="8" id="KW-0539">Nucleus</keyword>
<evidence type="ECO:0000256" key="6">
    <source>
        <dbReference type="ARBA" id="ARBA00022691"/>
    </source>
</evidence>
<keyword evidence="6" id="KW-0949">S-adenosyl-L-methionine</keyword>
<evidence type="ECO:0000313" key="12">
    <source>
        <dbReference type="Proteomes" id="UP000319731"/>
    </source>
</evidence>
<evidence type="ECO:0000256" key="5">
    <source>
        <dbReference type="ARBA" id="ARBA00022679"/>
    </source>
</evidence>
<dbReference type="SUPFAM" id="SSF63748">
    <property type="entry name" value="Tudor/PWWP/MBT"/>
    <property type="match status" value="1"/>
</dbReference>
<dbReference type="InterPro" id="IPR001214">
    <property type="entry name" value="SET_dom"/>
</dbReference>
<feature type="region of interest" description="Disordered" evidence="9">
    <location>
        <begin position="889"/>
        <end position="1104"/>
    </location>
</feature>
<dbReference type="AlphaFoldDB" id="A0A507BX29"/>
<feature type="compositionally biased region" description="Low complexity" evidence="9">
    <location>
        <begin position="109"/>
        <end position="120"/>
    </location>
</feature>
<sequence>MSRPVKYAPGLQPRSERSAFALSFKDLVEYDDVLTDLLLDIPFLGIKTKKMNIRYHLDDKMVAPSPRVRDSPYSTKQMPVSSYDQTPSRPSSSNAVIDYTTSGERSRPTSRPSSPVNRIASPTAAVSAPAARLPYYTQLLAVRSSSVDVEQVSIVLIDLISTAIRCDKSFERTSKAFLELVTNPDSETLRDLFLPYRTALQDRTPRQLGDLKAHAKRYLKMFHPEAGYEVAPTSRYMPVSGRMEACLIACKPFKKGDILEYCTGVFTHLTPEDEEYAKFRDFSLISLSSRKKDSLFLGPARFVNHDCDSNMQFRFIGKDSLSFEIIKDVAVGDELTTFYSPHYFGDGNRECLCQTCEEGGRGYYSIHSVQQRDLGSSPDSQEKERSRPARRAKTSADYYGSLLDPFSNAMGQENPEEEEQRVHTSDMVHVDSCGICNANLSAAELNQADPIAKALGRITMGVKCGRCRRHYRLYELEWPNRPKGHRRETASIRARSPETVRRSPVVFLPSPPKAVKKVKKPTDNGKRPSADDDDDDSSSSSSSSASEAGVDEEDDGALIEATRNADDPTWVPGFIPTTYNRPHLVWVNPSDLKYPFWWPALIVPESEEDASMPKRPKGVAPEERLVRYTETSDYGWVSPDDIRIFNPKTEPYLSFSKHPNFARDKGVMNANKYRETGDYPFKWKYFGDWKKPNSEKRSESWKRKLRGALRHTTVEPVNDVVAVDDVVVEIDYGEDQQPQSQLPSQQRPFARTPVANFLQYRPEDFDLDGFACRAQPLPLAVELEDGEVERDWLCRDLAILAFERERERQLSAEAAEDYDMGEMNDNGAEEASPDNFEVDATPMGVDAPAPPRENFNVNNLYAAIDSDRVSPSMPSVNSTSKVIEVIEILDSDDEEPQQQQRAATDMTEDEDFDQNQVNQNDVEDDGISIPDEPIVSTAAESANPLSDKSFEAEDDDLDNINVSRSSQLQDVGSDEDDLEVEPRRAAAGQENGYVMVHRQREDGVIVIDEDDDEDDDDENSNGSPSSVIRIARPAKRSAEPFYINDENEPGDLPRFSNSGSPVLDVQQPIDIDEGFPSFDGDDATSSRKKRRIEEEDEEDFMSRM</sequence>
<feature type="compositionally biased region" description="Acidic residues" evidence="9">
    <location>
        <begin position="1007"/>
        <end position="1019"/>
    </location>
</feature>
<evidence type="ECO:0000256" key="1">
    <source>
        <dbReference type="ARBA" id="ARBA00004123"/>
    </source>
</evidence>
<dbReference type="GO" id="GO:0005634">
    <property type="term" value="C:nucleus"/>
    <property type="evidence" value="ECO:0007669"/>
    <property type="project" value="UniProtKB-SubCell"/>
</dbReference>
<feature type="region of interest" description="Disordered" evidence="9">
    <location>
        <begin position="64"/>
        <end position="120"/>
    </location>
</feature>
<dbReference type="SMART" id="SM00317">
    <property type="entry name" value="SET"/>
    <property type="match status" value="1"/>
</dbReference>
<evidence type="ECO:0000313" key="11">
    <source>
        <dbReference type="EMBL" id="TPX31419.1"/>
    </source>
</evidence>
<feature type="region of interest" description="Disordered" evidence="9">
    <location>
        <begin position="482"/>
        <end position="553"/>
    </location>
</feature>
<dbReference type="PANTHER" id="PTHR12977:SF4">
    <property type="entry name" value="HISTONE-LYSINE N-METHYLTRANSFERASE KMT5B"/>
    <property type="match status" value="1"/>
</dbReference>
<dbReference type="InterPro" id="IPR046341">
    <property type="entry name" value="SET_dom_sf"/>
</dbReference>
<gene>
    <name evidence="11" type="ORF">SmJEL517_g05258</name>
</gene>
<dbReference type="GO" id="GO:0042799">
    <property type="term" value="F:histone H4K20 methyltransferase activity"/>
    <property type="evidence" value="ECO:0007669"/>
    <property type="project" value="TreeGrafter"/>
</dbReference>
<reference evidence="11 12" key="1">
    <citation type="journal article" date="2019" name="Sci. Rep.">
        <title>Comparative genomics of chytrid fungi reveal insights into the obligate biotrophic and pathogenic lifestyle of Synchytrium endobioticum.</title>
        <authorList>
            <person name="van de Vossenberg B.T.L.H."/>
            <person name="Warris S."/>
            <person name="Nguyen H.D.T."/>
            <person name="van Gent-Pelzer M.P.E."/>
            <person name="Joly D.L."/>
            <person name="van de Geest H.C."/>
            <person name="Bonants P.J.M."/>
            <person name="Smith D.S."/>
            <person name="Levesque C.A."/>
            <person name="van der Lee T.A.J."/>
        </authorList>
    </citation>
    <scope>NUCLEOTIDE SEQUENCE [LARGE SCALE GENOMIC DNA]</scope>
    <source>
        <strain evidence="11 12">JEL517</strain>
    </source>
</reference>
<evidence type="ECO:0000256" key="4">
    <source>
        <dbReference type="ARBA" id="ARBA00022603"/>
    </source>
</evidence>
<dbReference type="STRING" id="1806994.A0A507BX29"/>
<name>A0A507BX29_9FUNG</name>
<dbReference type="Pfam" id="PF00856">
    <property type="entry name" value="SET"/>
    <property type="match status" value="1"/>
</dbReference>
<feature type="compositionally biased region" description="Polar residues" evidence="9">
    <location>
        <begin position="960"/>
        <end position="970"/>
    </location>
</feature>
<dbReference type="InterPro" id="IPR000313">
    <property type="entry name" value="PWWP_dom"/>
</dbReference>
<accession>A0A507BX29</accession>
<keyword evidence="12" id="KW-1185">Reference proteome</keyword>
<evidence type="ECO:0000256" key="9">
    <source>
        <dbReference type="SAM" id="MobiDB-lite"/>
    </source>
</evidence>
<feature type="compositionally biased region" description="Low complexity" evidence="9">
    <location>
        <begin position="538"/>
        <end position="548"/>
    </location>
</feature>
<dbReference type="EMBL" id="QEAO01000045">
    <property type="protein sequence ID" value="TPX31419.1"/>
    <property type="molecule type" value="Genomic_DNA"/>
</dbReference>
<dbReference type="GO" id="GO:0005694">
    <property type="term" value="C:chromosome"/>
    <property type="evidence" value="ECO:0007669"/>
    <property type="project" value="UniProtKB-SubCell"/>
</dbReference>
<proteinExistence type="predicted"/>
<dbReference type="GO" id="GO:0032259">
    <property type="term" value="P:methylation"/>
    <property type="evidence" value="ECO:0007669"/>
    <property type="project" value="UniProtKB-KW"/>
</dbReference>
<dbReference type="Gene3D" id="2.170.270.10">
    <property type="entry name" value="SET domain"/>
    <property type="match status" value="1"/>
</dbReference>
<comment type="caution">
    <text evidence="11">The sequence shown here is derived from an EMBL/GenBank/DDBJ whole genome shotgun (WGS) entry which is preliminary data.</text>
</comment>
<evidence type="ECO:0000256" key="8">
    <source>
        <dbReference type="ARBA" id="ARBA00023242"/>
    </source>
</evidence>
<feature type="domain" description="SET" evidence="10">
    <location>
        <begin position="226"/>
        <end position="340"/>
    </location>
</feature>
<feature type="compositionally biased region" description="Basic and acidic residues" evidence="9">
    <location>
        <begin position="487"/>
        <end position="501"/>
    </location>
</feature>
<dbReference type="PANTHER" id="PTHR12977">
    <property type="entry name" value="SUPPRESSOR OF VARIEGATION 4-20-RELATED"/>
    <property type="match status" value="1"/>
</dbReference>
<dbReference type="CDD" id="cd10524">
    <property type="entry name" value="SET_Suv4-20-like"/>
    <property type="match status" value="1"/>
</dbReference>
<feature type="compositionally biased region" description="Polar residues" evidence="9">
    <location>
        <begin position="72"/>
        <end position="95"/>
    </location>
</feature>
<evidence type="ECO:0000256" key="7">
    <source>
        <dbReference type="ARBA" id="ARBA00022853"/>
    </source>
</evidence>
<dbReference type="Gene3D" id="2.30.30.140">
    <property type="match status" value="1"/>
</dbReference>
<protein>
    <recommendedName>
        <fullName evidence="10">SET domain-containing protein</fullName>
    </recommendedName>
</protein>
<evidence type="ECO:0000256" key="2">
    <source>
        <dbReference type="ARBA" id="ARBA00004286"/>
    </source>
</evidence>
<dbReference type="InterPro" id="IPR041938">
    <property type="entry name" value="Hist-Lys_N-MTase_N"/>
</dbReference>
<dbReference type="OrthoDB" id="6627536at2759"/>
<dbReference type="CDD" id="cd05162">
    <property type="entry name" value="PWWP"/>
    <property type="match status" value="1"/>
</dbReference>
<evidence type="ECO:0000259" key="10">
    <source>
        <dbReference type="PROSITE" id="PS50280"/>
    </source>
</evidence>
<keyword evidence="7" id="KW-0156">Chromatin regulator</keyword>
<dbReference type="RefSeq" id="XP_031022855.1">
    <property type="nucleotide sequence ID" value="XM_031171184.1"/>
</dbReference>